<dbReference type="AlphaFoldDB" id="A0A8S2AQZ3"/>
<feature type="domain" description="Probable zinc-ribbon" evidence="2">
    <location>
        <begin position="317"/>
        <end position="361"/>
    </location>
</feature>
<sequence length="724" mass="80584">MRSRGDVSEAEGTRSDAGSSRSEEETTLKEKHSNSRAGSQRSGKSLRNEELGEPNYGSDSSSKNTTSSSNPIEYTEQERAELLRRLDSIKDHLLRGGGNNVVDKPKEPDHNQPFLRPIHLHGPPNHNPGPSYYHPYPEPIPYPGPVHGMYPQAYQDPYGFQIHRRPPPVPNPNWYPPGHYPNQMARQFPGGQYVEIGPDIVDPHSYFPATPGRYGDLPPYSPVSSHHRGEKLASQYSDMPPYSPVSSHHRGEKLTTPYSSRVDNSSSFPSSMGSPGPRGGYARWPSEHDSEMGGAFARGYVKKAVSDTDARRCHPLAGGAPFIACQSCFELLYLPKKKLLAQERQHKLQCGACSEVIRFTIVDRKLVFSSGNEETKLVSLKVEDRSTTNTVVVEELSSVDFNNSGSDIPPKDEEEPVQEFRSHQDTMQSIRSESQNSDDEERSSISSEQQQKEVKSVRRRGKGSKAPEPAAPDNASLLELFEYSNVNRAALAYGMAQLGYDKPDKQKSFMTQDSLQTESVATETEVSYNGYSNTEISEESRYSNGREDDNRPRARKGSEYGSTEITTRSSTDRNEDQMKSLEVWVNGHLIPEDLVSSAEKLAGPIQAGKYWYDYRAGFWGVMGKPCLGIVPPFIEEFSHPMPDNCAAGNTEVFVNGRELHKRDFELLVGRGLPRDKNRSYIVDISGRILDGDSGEELHSLGKLAPTIEKVKHGFGMRVPRSLAS</sequence>
<protein>
    <recommendedName>
        <fullName evidence="2">Probable zinc-ribbon domain-containing protein</fullName>
    </recommendedName>
</protein>
<organism evidence="3 4">
    <name type="scientific">Arabidopsis arenosa</name>
    <name type="common">Sand rock-cress</name>
    <name type="synonym">Cardaminopsis arenosa</name>
    <dbReference type="NCBI Taxonomy" id="38785"/>
    <lineage>
        <taxon>Eukaryota</taxon>
        <taxon>Viridiplantae</taxon>
        <taxon>Streptophyta</taxon>
        <taxon>Embryophyta</taxon>
        <taxon>Tracheophyta</taxon>
        <taxon>Spermatophyta</taxon>
        <taxon>Magnoliopsida</taxon>
        <taxon>eudicotyledons</taxon>
        <taxon>Gunneridae</taxon>
        <taxon>Pentapetalae</taxon>
        <taxon>rosids</taxon>
        <taxon>malvids</taxon>
        <taxon>Brassicales</taxon>
        <taxon>Brassicaceae</taxon>
        <taxon>Camelineae</taxon>
        <taxon>Arabidopsis</taxon>
    </lineage>
</organism>
<dbReference type="InterPro" id="IPR021480">
    <property type="entry name" value="Zinc_ribbon_12"/>
</dbReference>
<accession>A0A8S2AQZ3</accession>
<dbReference type="Pfam" id="PF11331">
    <property type="entry name" value="Zn_ribbon_12"/>
    <property type="match status" value="1"/>
</dbReference>
<reference evidence="3" key="1">
    <citation type="submission" date="2021-01" db="EMBL/GenBank/DDBJ databases">
        <authorList>
            <person name="Bezrukov I."/>
        </authorList>
    </citation>
    <scope>NUCLEOTIDE SEQUENCE</scope>
</reference>
<feature type="region of interest" description="Disordered" evidence="1">
    <location>
        <begin position="1"/>
        <end position="79"/>
    </location>
</feature>
<evidence type="ECO:0000313" key="3">
    <source>
        <dbReference type="EMBL" id="CAE6142817.1"/>
    </source>
</evidence>
<feature type="compositionally biased region" description="Low complexity" evidence="1">
    <location>
        <begin position="58"/>
        <end position="70"/>
    </location>
</feature>
<gene>
    <name evidence="3" type="ORF">AARE701A_LOCUS17144</name>
</gene>
<feature type="compositionally biased region" description="Low complexity" evidence="1">
    <location>
        <begin position="265"/>
        <end position="275"/>
    </location>
</feature>
<feature type="region of interest" description="Disordered" evidence="1">
    <location>
        <begin position="400"/>
        <end position="472"/>
    </location>
</feature>
<evidence type="ECO:0000256" key="1">
    <source>
        <dbReference type="SAM" id="MobiDB-lite"/>
    </source>
</evidence>
<feature type="compositionally biased region" description="Polar residues" evidence="1">
    <location>
        <begin position="35"/>
        <end position="45"/>
    </location>
</feature>
<evidence type="ECO:0000313" key="4">
    <source>
        <dbReference type="Proteomes" id="UP000682877"/>
    </source>
</evidence>
<dbReference type="EMBL" id="LR999456">
    <property type="protein sequence ID" value="CAE6142817.1"/>
    <property type="molecule type" value="Genomic_DNA"/>
</dbReference>
<evidence type="ECO:0000259" key="2">
    <source>
        <dbReference type="Pfam" id="PF11331"/>
    </source>
</evidence>
<feature type="compositionally biased region" description="Basic and acidic residues" evidence="1">
    <location>
        <begin position="1"/>
        <end position="14"/>
    </location>
</feature>
<feature type="compositionally biased region" description="Basic and acidic residues" evidence="1">
    <location>
        <begin position="21"/>
        <end position="33"/>
    </location>
</feature>
<feature type="region of interest" description="Disordered" evidence="1">
    <location>
        <begin position="217"/>
        <end position="281"/>
    </location>
</feature>
<dbReference type="GO" id="GO:1900150">
    <property type="term" value="P:regulation of defense response to fungus"/>
    <property type="evidence" value="ECO:0007669"/>
    <property type="project" value="InterPro"/>
</dbReference>
<feature type="compositionally biased region" description="Polar residues" evidence="1">
    <location>
        <begin position="509"/>
        <end position="535"/>
    </location>
</feature>
<dbReference type="InterPro" id="IPR040244">
    <property type="entry name" value="EDR4-like"/>
</dbReference>
<name>A0A8S2AQZ3_ARAAE</name>
<proteinExistence type="predicted"/>
<dbReference type="Proteomes" id="UP000682877">
    <property type="component" value="Chromosome 6"/>
</dbReference>
<feature type="compositionally biased region" description="Basic and acidic residues" evidence="1">
    <location>
        <begin position="538"/>
        <end position="558"/>
    </location>
</feature>
<feature type="compositionally biased region" description="Polar residues" evidence="1">
    <location>
        <begin position="425"/>
        <end position="435"/>
    </location>
</feature>
<feature type="region of interest" description="Disordered" evidence="1">
    <location>
        <begin position="509"/>
        <end position="575"/>
    </location>
</feature>
<feature type="compositionally biased region" description="Polar residues" evidence="1">
    <location>
        <begin position="560"/>
        <end position="569"/>
    </location>
</feature>
<dbReference type="PANTHER" id="PTHR31105:SF32">
    <property type="entry name" value="ZINC-RIBBON DOMAIN-CONTAINING PROTEIN-RELATED"/>
    <property type="match status" value="1"/>
</dbReference>
<dbReference type="PANTHER" id="PTHR31105">
    <property type="entry name" value="EXTRA-LARGE G-PROTEIN-LIKE"/>
    <property type="match status" value="1"/>
</dbReference>
<keyword evidence="4" id="KW-1185">Reference proteome</keyword>